<organism evidence="8 9">
    <name type="scientific">Pseudothermotoga hypogea DSM 11164 = NBRC 106472</name>
    <dbReference type="NCBI Taxonomy" id="1123384"/>
    <lineage>
        <taxon>Bacteria</taxon>
        <taxon>Thermotogati</taxon>
        <taxon>Thermotogota</taxon>
        <taxon>Thermotogae</taxon>
        <taxon>Thermotogales</taxon>
        <taxon>Thermotogaceae</taxon>
        <taxon>Pseudothermotoga</taxon>
    </lineage>
</organism>
<dbReference type="Gene3D" id="3.40.50.720">
    <property type="entry name" value="NAD(P)-binding Rossmann-like Domain"/>
    <property type="match status" value="2"/>
</dbReference>
<evidence type="ECO:0000256" key="1">
    <source>
        <dbReference type="ARBA" id="ARBA00005854"/>
    </source>
</evidence>
<dbReference type="GO" id="GO:0051287">
    <property type="term" value="F:NAD binding"/>
    <property type="evidence" value="ECO:0007669"/>
    <property type="project" value="InterPro"/>
</dbReference>
<dbReference type="CDD" id="cd12173">
    <property type="entry name" value="PGDH_4"/>
    <property type="match status" value="1"/>
</dbReference>
<dbReference type="PROSITE" id="PS00065">
    <property type="entry name" value="D_2_HYDROXYACID_DH_1"/>
    <property type="match status" value="1"/>
</dbReference>
<dbReference type="Pfam" id="PF00389">
    <property type="entry name" value="2-Hacid_dh"/>
    <property type="match status" value="1"/>
</dbReference>
<dbReference type="InterPro" id="IPR050857">
    <property type="entry name" value="D-2-hydroxyacid_DH"/>
</dbReference>
<comment type="similarity">
    <text evidence="1 5">Belongs to the D-isomer specific 2-hydroxyacid dehydrogenase family.</text>
</comment>
<dbReference type="GO" id="GO:0016616">
    <property type="term" value="F:oxidoreductase activity, acting on the CH-OH group of donors, NAD or NADP as acceptor"/>
    <property type="evidence" value="ECO:0007669"/>
    <property type="project" value="InterPro"/>
</dbReference>
<keyword evidence="2" id="KW-0028">Amino-acid biosynthesis</keyword>
<dbReference type="Proteomes" id="UP000077469">
    <property type="component" value="Chromosome"/>
</dbReference>
<accession>A0A0X1KQT9</accession>
<sequence length="323" mass="35466">MKVMIVQPIHESGVKMLLNAGFQVIQASSPEPSVVAREIVDCDGVIVRTAPFTAEIIRNAPKLKVIARHGVGVDNIDVEEASKHGIYVVNTPNANALSVAEATIAFILALAKRLKQMDLATRKGDFNIRDQFSTTDVDGKTLGIIGLGRIGSLVAKKCQAAFSMKVLAFDPYIDARKATELGVELVPLERLLRESDFVTIHVPFTPETRFMIREDQLKLMKPTAYIINMARGPIWDELAVLKAVEEGWIAGAATDVFIEEPPKNDHPFFKCEKILLTPHNAALTKECVIRMAEGAAQGVIEVLTGRKPSFPVNLDLLKKYGKI</sequence>
<dbReference type="InterPro" id="IPR036291">
    <property type="entry name" value="NAD(P)-bd_dom_sf"/>
</dbReference>
<name>A0A0X1KQT9_9THEM</name>
<evidence type="ECO:0000256" key="4">
    <source>
        <dbReference type="ARBA" id="ARBA00023027"/>
    </source>
</evidence>
<keyword evidence="4" id="KW-0520">NAD</keyword>
<keyword evidence="9" id="KW-1185">Reference proteome</keyword>
<dbReference type="PATRIC" id="fig|1123384.7.peg.994"/>
<evidence type="ECO:0000256" key="2">
    <source>
        <dbReference type="ARBA" id="ARBA00022605"/>
    </source>
</evidence>
<evidence type="ECO:0000313" key="9">
    <source>
        <dbReference type="Proteomes" id="UP000077469"/>
    </source>
</evidence>
<dbReference type="InterPro" id="IPR029752">
    <property type="entry name" value="D-isomer_DH_CS1"/>
</dbReference>
<protein>
    <submittedName>
        <fullName evidence="8">2-hydroxyacid dehydrogenase</fullName>
    </submittedName>
</protein>
<keyword evidence="3 5" id="KW-0560">Oxidoreductase</keyword>
<dbReference type="InterPro" id="IPR006140">
    <property type="entry name" value="D-isomer_DH_NAD-bd"/>
</dbReference>
<evidence type="ECO:0000256" key="3">
    <source>
        <dbReference type="ARBA" id="ARBA00023002"/>
    </source>
</evidence>
<dbReference type="STRING" id="1123384.AJ81_05035"/>
<evidence type="ECO:0000259" key="7">
    <source>
        <dbReference type="Pfam" id="PF02826"/>
    </source>
</evidence>
<feature type="domain" description="D-isomer specific 2-hydroxyacid dehydrogenase NAD-binding" evidence="7">
    <location>
        <begin position="104"/>
        <end position="281"/>
    </location>
</feature>
<evidence type="ECO:0000259" key="6">
    <source>
        <dbReference type="Pfam" id="PF00389"/>
    </source>
</evidence>
<evidence type="ECO:0000313" key="8">
    <source>
        <dbReference type="EMBL" id="AJC73678.1"/>
    </source>
</evidence>
<dbReference type="GO" id="GO:0008652">
    <property type="term" value="P:amino acid biosynthetic process"/>
    <property type="evidence" value="ECO:0007669"/>
    <property type="project" value="UniProtKB-KW"/>
</dbReference>
<proteinExistence type="inferred from homology"/>
<dbReference type="PaxDb" id="1123384-AJ81_05035"/>
<dbReference type="SUPFAM" id="SSF52283">
    <property type="entry name" value="Formate/glycerate dehydrogenase catalytic domain-like"/>
    <property type="match status" value="1"/>
</dbReference>
<evidence type="ECO:0000256" key="5">
    <source>
        <dbReference type="RuleBase" id="RU003719"/>
    </source>
</evidence>
<gene>
    <name evidence="8" type="ORF">AJ81_05035</name>
</gene>
<dbReference type="SUPFAM" id="SSF51735">
    <property type="entry name" value="NAD(P)-binding Rossmann-fold domains"/>
    <property type="match status" value="1"/>
</dbReference>
<dbReference type="InterPro" id="IPR006139">
    <property type="entry name" value="D-isomer_2_OHA_DH_cat_dom"/>
</dbReference>
<dbReference type="PANTHER" id="PTHR42789:SF1">
    <property type="entry name" value="D-ISOMER SPECIFIC 2-HYDROXYACID DEHYDROGENASE FAMILY PROTEIN (AFU_ORTHOLOGUE AFUA_6G10090)"/>
    <property type="match status" value="1"/>
</dbReference>
<reference evidence="8 9" key="1">
    <citation type="submission" date="2014-01" db="EMBL/GenBank/DDBJ databases">
        <title>Genome sequencing of Thermotog hypogea.</title>
        <authorList>
            <person name="Zhang X."/>
            <person name="Alvare G."/>
            <person name="Fristensky B."/>
            <person name="Chen L."/>
            <person name="Suen T."/>
            <person name="Chen Q."/>
            <person name="Ma K."/>
        </authorList>
    </citation>
    <scope>NUCLEOTIDE SEQUENCE [LARGE SCALE GENOMIC DNA]</scope>
    <source>
        <strain evidence="8 9">DSM 11164</strain>
    </source>
</reference>
<dbReference type="PANTHER" id="PTHR42789">
    <property type="entry name" value="D-ISOMER SPECIFIC 2-HYDROXYACID DEHYDROGENASE FAMILY PROTEIN (AFU_ORTHOLOGUE AFUA_6G10090)"/>
    <property type="match status" value="1"/>
</dbReference>
<dbReference type="FunFam" id="3.40.50.720:FF:000203">
    <property type="entry name" value="D-3-phosphoglycerate dehydrogenase (SerA)"/>
    <property type="match status" value="1"/>
</dbReference>
<dbReference type="EMBL" id="CP007141">
    <property type="protein sequence ID" value="AJC73678.1"/>
    <property type="molecule type" value="Genomic_DNA"/>
</dbReference>
<dbReference type="KEGG" id="phy:AJ81_05035"/>
<dbReference type="Pfam" id="PF02826">
    <property type="entry name" value="2-Hacid_dh_C"/>
    <property type="match status" value="1"/>
</dbReference>
<feature type="domain" description="D-isomer specific 2-hydroxyacid dehydrogenase catalytic" evidence="6">
    <location>
        <begin position="3"/>
        <end position="313"/>
    </location>
</feature>
<dbReference type="AlphaFoldDB" id="A0A0X1KQT9"/>